<name>A0ABV0BU24_9SPHI</name>
<dbReference type="InterPro" id="IPR007922">
    <property type="entry name" value="DciA-like"/>
</dbReference>
<evidence type="ECO:0000313" key="2">
    <source>
        <dbReference type="Proteomes" id="UP001409291"/>
    </source>
</evidence>
<evidence type="ECO:0000313" key="1">
    <source>
        <dbReference type="EMBL" id="MEN5378092.1"/>
    </source>
</evidence>
<gene>
    <name evidence="1" type="ORF">ABE541_12560</name>
</gene>
<keyword evidence="2" id="KW-1185">Reference proteome</keyword>
<proteinExistence type="predicted"/>
<comment type="caution">
    <text evidence="1">The sequence shown here is derived from an EMBL/GenBank/DDBJ whole genome shotgun (WGS) entry which is preliminary data.</text>
</comment>
<dbReference type="RefSeq" id="WP_021188794.1">
    <property type="nucleotide sequence ID" value="NZ_JBDJLH010000008.1"/>
</dbReference>
<dbReference type="PANTHER" id="PTHR36456">
    <property type="entry name" value="UPF0232 PROTEIN SCO3875"/>
    <property type="match status" value="1"/>
</dbReference>
<dbReference type="Pfam" id="PF05258">
    <property type="entry name" value="DciA"/>
    <property type="match status" value="1"/>
</dbReference>
<dbReference type="EMBL" id="JBDJNQ010000005">
    <property type="protein sequence ID" value="MEN5378092.1"/>
    <property type="molecule type" value="Genomic_DNA"/>
</dbReference>
<organism evidence="1 2">
    <name type="scientific">Sphingobacterium kitahiroshimense</name>
    <dbReference type="NCBI Taxonomy" id="470446"/>
    <lineage>
        <taxon>Bacteria</taxon>
        <taxon>Pseudomonadati</taxon>
        <taxon>Bacteroidota</taxon>
        <taxon>Sphingobacteriia</taxon>
        <taxon>Sphingobacteriales</taxon>
        <taxon>Sphingobacteriaceae</taxon>
        <taxon>Sphingobacterium</taxon>
    </lineage>
</organism>
<sequence length="108" mass="12557">MYNKKYKGGLEYIRSSDDITIKEAIDRLLDAYKLKRKFEETSILAVWPTLIGKAIANRTKQIYIKDKKLFVKVESAVIKNELVLMRRQILGRVNEHVGHVIVEELVVL</sequence>
<dbReference type="Proteomes" id="UP001409291">
    <property type="component" value="Unassembled WGS sequence"/>
</dbReference>
<reference evidence="1 2" key="1">
    <citation type="submission" date="2024-04" db="EMBL/GenBank/DDBJ databases">
        <title>WGS of bacteria from Torrens River.</title>
        <authorList>
            <person name="Wyrsch E.R."/>
            <person name="Drigo B."/>
        </authorList>
    </citation>
    <scope>NUCLEOTIDE SEQUENCE [LARGE SCALE GENOMIC DNA]</scope>
    <source>
        <strain evidence="1 2">TWI391</strain>
    </source>
</reference>
<dbReference type="PANTHER" id="PTHR36456:SF1">
    <property type="entry name" value="UPF0232 PROTEIN SCO3875"/>
    <property type="match status" value="1"/>
</dbReference>
<protein>
    <submittedName>
        <fullName evidence="1">DUF721 domain-containing protein</fullName>
    </submittedName>
</protein>
<accession>A0ABV0BU24</accession>